<reference evidence="2" key="1">
    <citation type="submission" date="2020-10" db="EMBL/GenBank/DDBJ databases">
        <authorList>
            <person name="Kikuchi T."/>
        </authorList>
    </citation>
    <scope>NUCLEOTIDE SEQUENCE</scope>
    <source>
        <strain evidence="2">NKZ352</strain>
    </source>
</reference>
<dbReference type="Proteomes" id="UP000835052">
    <property type="component" value="Unassembled WGS sequence"/>
</dbReference>
<protein>
    <submittedName>
        <fullName evidence="2">Uncharacterized protein</fullName>
    </submittedName>
</protein>
<feature type="region of interest" description="Disordered" evidence="1">
    <location>
        <begin position="766"/>
        <end position="803"/>
    </location>
</feature>
<feature type="compositionally biased region" description="Basic and acidic residues" evidence="1">
    <location>
        <begin position="2261"/>
        <end position="2272"/>
    </location>
</feature>
<feature type="compositionally biased region" description="Basic residues" evidence="1">
    <location>
        <begin position="906"/>
        <end position="915"/>
    </location>
</feature>
<feature type="compositionally biased region" description="Basic and acidic residues" evidence="1">
    <location>
        <begin position="2613"/>
        <end position="2622"/>
    </location>
</feature>
<feature type="compositionally biased region" description="Polar residues" evidence="1">
    <location>
        <begin position="625"/>
        <end position="637"/>
    </location>
</feature>
<feature type="region of interest" description="Disordered" evidence="1">
    <location>
        <begin position="469"/>
        <end position="488"/>
    </location>
</feature>
<feature type="compositionally biased region" description="Polar residues" evidence="1">
    <location>
        <begin position="2639"/>
        <end position="2652"/>
    </location>
</feature>
<feature type="compositionally biased region" description="Basic residues" evidence="1">
    <location>
        <begin position="766"/>
        <end position="792"/>
    </location>
</feature>
<sequence>MKSGSDKLKEQSRGGKQHLFESKLILLSSAAAETLRFSMEHIWKLSENRLALLAGPSDELAFEPGGRPGEGSTSRCWLPSEFQSGPLVPDMLSNYHADTENLPNSPQQPEPQADQRTMVFEQIVECNGYDEFEDEEEEDEEDEYIEVEMPKTTLPQQQRFRHPQQSTSYQNQPPVRVQTQRQYVQPPRQYIQTQQQQIRQYPPVQRQIYQQMPTVVQQNYEYYQAPPQSQALSLPHVTSVVKDRRNQKSQKIIMVDPFSTACDANVNWKPQDNYGNYQTQPEYDRDELILIMDHQLALVDVYREIYLMTDWVKLKKIHFVPDLNTKSLVKDTIDMPLCPAEHLPLGATPRDAVLLYNKEFEYLNWLLVPKNTYVPARDHMKCSSQIPDKIIRHFFKTNHHAIRGFFRQVHTKDGRDPMFMGDVVYGLLFPMYKPFRDWTTAQKVSYIKITNYLVNMQNTVEYLSNKVKQQVKPGPKKKNPDPIQEVPQRPPSIFEFLESSISQSRLETSKEMQRLYENKDHYSRCHPTLRLDILEESGYDITHIYHSNANATGPMSACQSTLSGTLVVHHKGKPPVREQEIIIEECEIDLNDPIYVDERVDCEARILAETLGPGASQSYKERAQLSRSQAYAQTSKTGDNEREKSIESVHELVEANIEEIMGEKSQAQPQRRLKEGASNLPVWKYMKKHNIDAEAYLQKMETAQPSKPIANNRRGHKFLKKTEEKKEIKEIVEVEAIVTAEKNKKREQKKKKEKVVEILVTSRPVKLRRPKKAKKAKRRGRREGPGRPKKYIGCKAREKQRLDDMKKAEEEKLKNAYMPVLDQMMQGITGNMNFWLGIGPANLENENEEVDNSGFVTSTDNSFIENTSASDQDHDQSREQFENSAETPAKAPEALEKKQSPARPPARGRSRGGRSRQRDNAKEEDKQENLYKDLKNWPVPEDDEQTKEALDRIQMATKSTGMTITTEDGEKKKMPVATWIEDDLDLSDLQEIASLLRETILSVAVNPPVEPREIKKRNRHKYDFPPLRHSERISRKPKATVSPLRNDKRQSERLAKTVEVVQDEHQKIPQSSEIENAAEKQAVLECLGALVEQVCEIQLNENVVSEVVQKVVVPEAIIEVIKLSLNEELPYMKFVKAVKTRKSPRNRKEVVPKTVKKVRGKNAVTVEKVHTLTKATELRTIPLKPVGEKRSILALVTRTVFHVAGDENLEEEYDEDDEWSASRNVSVDFTVIKPAERSDARVQVQKNFERFEVESTIRVKNVTEKPQKEAEPIVAGQLNETLDTANSSASWSCIVIPGAPLDVSNFWSDFSSPNKTVNVETDEEELLNAFSAKNFETSTPMKKPDAVEESPLKPETPSHKVAISFTEADRKIIGFKSEEPKSETSAFLMTKAKQAGWDMEEAGEVLRGVGKYDKEILGSLVVIWNLLWLSYGKVHNFFVEPPFLRAVSKAVAIWSIERCNGTADPKVITKMESMLQKKISTIKRPQPSLSTVVPLNEKDLNEIKALLDKNSEVKKSSKWYFSPLEIPGDAEMVEEETVETLLETRTIHSEEVTAPQLLSTKSLQSIEVTVELTSARDQECSLSINEENREEASLTYGPVTSYSVKDPNAQQNASKQCQGASLNIEESNDDKAFLCVSTLPRLVQTTKKSRKEGVTVSVQERHEDTVFSTIGTTATHRVKICDSQKWRKAKKQGVSLSIEKSLKEEAFSTVSPMLRVKASTSQKDRENSGVSLSVQENHTETVFSTIGTTATHRVKTSQKEKKNRSVSLSIDDRLEEKAFSTVAPTSSLYVEASTSQKGRGNSGVDLSVQDQHTETVFSTIGGTATHRVKNTPKPKTRKGVTLTVHDQNEGDASLTIGPPTSCVIADTSKSDSWKGVALTLDDQNEEDASINIGPPKSCVIADKRKPDARKGVTLTLRDQNEGDASINIGPPKSCVIADESKPDARKGVSLTLHHQNEEDAILSVRTPKAYVIADQNMKQEGVTLTLDDQNEKSATLNVAPTSSCRIKDARKQGAVQKTRLTIEDRNEGNTALHLGKRESRIIDGAENEVARIVVLDLSSVKNNAAVSKISRSSNESRVVGPNKLPETVLVRISKSVPSSALELFDDLSKDFGKDEQFEPSVKSTAAKNDESKTHGEFEREQRTEASKTSPEDLWETFFTKTASSSVPENCEFSAKPAEIKKEKYNSVCAFEDSRSRKRGIYEGAAETAEEKRKRQAFSESVALPYAESDFDTISGSLTSNSSSVPTTSKWNYVDEAETSFKKDHCVPKDRAGSNENGDTQDRYISDEVKAIVDDAMKRSSNEQDLDAIIRKLKLPDSAGRKSVENVEKDDNSGLLKENKRERNAPEKPKDDDVLIPFEGRGKDDDDDSDQDDDNENGRPKPPRGAPGVSCRPAEIPVLVDDVWGGPIYPENNGNATGENMSSNTTQIEPQNEGTGASSNTVQVEQIQPQNVSPAEGPGSSRPQFFYEHINVYPGKDNFCTQIPNRRAVEKKFLPPIDSILKQALPYYPDTPGLPSYRNTMTPADEEVVTNRNTLSNPMNSTMVSPASHATQSASYVSPASNTSAAINNSPRSLPQPSFAPSPMPPVGYTSNQYSSPQTPQSGRNSSLSSNRKRMGEVEEAYQKRSRRSDLGFYPHRQQDMTPMQPTNATHSPSGAMPIPPSYLHQPFDNGFQGFTVSQNQLRAQQTAANFAAQERNGQQQIHHLQHSPQLQMPQRSFGNGYPIQNPYQPNAFNQNAVGNGVWQEQNHQPSNPLHDGRLGQHHPGMNFPQQFEARANSVGPAFPAIHHTPPIPQDYGSWSQNHQILQAQPLVQTPHQHHPVYPHHPYPFPNNYYGYPPFAPQQANQGAHGQRALHPGISPTGQMPPNRYASQNLMRLSNEVMPAKTRDLEERKKAAEKRKKELNAFGCRPAFVGAPNNRNPDDDDDQQDFMPPMPHSSNGNFPSSSNGMLGGHRGSLSVSTQEYPGSSNNRSIKQAEAVSPTLLVRTLELEESQYVLLEATSGSSKVAELVEEVLSSSPLSVDILASKSPFSPGLVSPGSSPGIKVMLPLPPRVRSSREKGATVATFSKKNGCLSFDALFNVSRPKVEASAMLSFQISEVFQVHADIPAPRIRYRKKMPIVPRRLSDGNEMSTSMDVREVAVRRFDVMDEVPFDRDAPCCSYSYHEKQPWVAISEKMPFELREDLLSLLPAKSSRLKILPERVSRIDLKEETRDPRPKLLIVPDTRPIEERYRSRSLEIKNRLPERFYRTSSATNFSDIEQHITKKAKTSMKAVGLNLEQMDDSVARLSEEEYLENVLDGHKLVDCNSLIHDAAKNRILESMLSNPESRTTIGKGPKFPSEQQQLDAAAYKKHLEVFDRYCLLKSVDELEVEESAAEGDVASDSVAPDMNGWETFQQFYDSNMDLINTYGAQIGTMQEDQEMYLYVDVIQALFYNHKVRKLLWIHMLTRLQRVLFNPHFVSTWAERSEDSTYQEVFLEKLIKLRRDVYNAIDSTFNIDRVRRRIEEWRELESTNRSERALYDQIMFETVNLIQSIDIPAYMRTRTYSWMTDMQMNRNAISIDHADIELTSFQPSVQELWILSSALEEAKIPCEDLSELFNVYTKCTRMPQDMLYRAFFNQGYELGNAFRSLGLRDGGLVDDQALRYYEHWYIVNALRNWQLGGVHHRRVMIRGVPAAVQGLLISSFAHREKLPAVEQLLAEVDHYYCSITKELRVRKLAPPPIPFITAIDIFEDSISIATIVDLQAVANSSPLPLEPAVDSATRHRGYRGDIPFDVEVDYVNDKVTVKFFSDDGTKSGPSVCFTHPRNLPQIDGVADWKAIDELINTRMDKVLFRRLRYSASIRTFAGVRKRKHDEEEPEAEAEERFCIPAMQRYEERLRRTWRRHSLLTSKNLAVHVEKTSHEENLVMTKNQAAYAERERKKMFRGNDARDIVTVNRINRQFLPVPLRRTRSAQNWFGRTHHEHFLGCWAIAEAKLVGEAQNKMPSRPWLHVEDDAETIVGRSEPTSPLSTAEMNSRSEPPAKRVCYVRDDIVTPEYLLREFGGSIHKQRVEPGCEWVAEEVDLEELNNRNSQIIERHYEEVLDDDEEEEQIRAGRLRTTSP</sequence>
<feature type="compositionally biased region" description="Polar residues" evidence="1">
    <location>
        <begin position="2411"/>
        <end position="2441"/>
    </location>
</feature>
<feature type="compositionally biased region" description="Low complexity" evidence="1">
    <location>
        <begin position="2936"/>
        <end position="2947"/>
    </location>
</feature>
<feature type="region of interest" description="Disordered" evidence="1">
    <location>
        <begin position="2533"/>
        <end position="2653"/>
    </location>
</feature>
<gene>
    <name evidence="2" type="ORF">CAUJ_LOCUS4928</name>
</gene>
<organism evidence="2 3">
    <name type="scientific">Caenorhabditis auriculariae</name>
    <dbReference type="NCBI Taxonomy" id="2777116"/>
    <lineage>
        <taxon>Eukaryota</taxon>
        <taxon>Metazoa</taxon>
        <taxon>Ecdysozoa</taxon>
        <taxon>Nematoda</taxon>
        <taxon>Chromadorea</taxon>
        <taxon>Rhabditida</taxon>
        <taxon>Rhabditina</taxon>
        <taxon>Rhabditomorpha</taxon>
        <taxon>Rhabditoidea</taxon>
        <taxon>Rhabditidae</taxon>
        <taxon>Peloderinae</taxon>
        <taxon>Caenorhabditis</taxon>
    </lineage>
</organism>
<feature type="region of interest" description="Disordered" evidence="1">
    <location>
        <begin position="93"/>
        <end position="114"/>
    </location>
</feature>
<feature type="region of interest" description="Disordered" evidence="1">
    <location>
        <begin position="4083"/>
        <end position="4102"/>
    </location>
</feature>
<keyword evidence="3" id="KW-1185">Reference proteome</keyword>
<feature type="region of interest" description="Disordered" evidence="1">
    <location>
        <begin position="2261"/>
        <end position="2284"/>
    </location>
</feature>
<feature type="compositionally biased region" description="Basic and acidic residues" evidence="1">
    <location>
        <begin position="2127"/>
        <end position="2145"/>
    </location>
</feature>
<feature type="compositionally biased region" description="Polar residues" evidence="1">
    <location>
        <begin position="2956"/>
        <end position="2969"/>
    </location>
</feature>
<feature type="compositionally biased region" description="Basic and acidic residues" evidence="1">
    <location>
        <begin position="916"/>
        <end position="935"/>
    </location>
</feature>
<feature type="region of interest" description="Disordered" evidence="1">
    <location>
        <begin position="2314"/>
        <end position="2441"/>
    </location>
</feature>
<feature type="region of interest" description="Disordered" evidence="1">
    <location>
        <begin position="152"/>
        <end position="176"/>
    </location>
</feature>
<feature type="region of interest" description="Disordered" evidence="1">
    <location>
        <begin position="617"/>
        <end position="644"/>
    </location>
</feature>
<feature type="compositionally biased region" description="Basic and acidic residues" evidence="1">
    <location>
        <begin position="871"/>
        <end position="881"/>
    </location>
</feature>
<feature type="compositionally biased region" description="Polar residues" evidence="1">
    <location>
        <begin position="2588"/>
        <end position="2609"/>
    </location>
</feature>
<dbReference type="EMBL" id="CAJGYM010000009">
    <property type="protein sequence ID" value="CAD6189009.1"/>
    <property type="molecule type" value="Genomic_DNA"/>
</dbReference>
<feature type="compositionally biased region" description="Polar residues" evidence="1">
    <location>
        <begin position="153"/>
        <end position="176"/>
    </location>
</feature>
<name>A0A8S1GZP4_9PELO</name>
<feature type="compositionally biased region" description="Acidic residues" evidence="1">
    <location>
        <begin position="2364"/>
        <end position="2374"/>
    </location>
</feature>
<evidence type="ECO:0000313" key="3">
    <source>
        <dbReference type="Proteomes" id="UP000835052"/>
    </source>
</evidence>
<proteinExistence type="predicted"/>
<evidence type="ECO:0000313" key="2">
    <source>
        <dbReference type="EMBL" id="CAD6189009.1"/>
    </source>
</evidence>
<comment type="caution">
    <text evidence="2">The sequence shown here is derived from an EMBL/GenBank/DDBJ whole genome shotgun (WGS) entry which is preliminary data.</text>
</comment>
<feature type="region of interest" description="Disordered" evidence="1">
    <location>
        <begin position="2115"/>
        <end position="2150"/>
    </location>
</feature>
<accession>A0A8S1GZP4</accession>
<evidence type="ECO:0000256" key="1">
    <source>
        <dbReference type="SAM" id="MobiDB-lite"/>
    </source>
</evidence>
<feature type="compositionally biased region" description="Basic and acidic residues" evidence="1">
    <location>
        <begin position="2890"/>
        <end position="2902"/>
    </location>
</feature>
<feature type="region of interest" description="Disordered" evidence="1">
    <location>
        <begin position="852"/>
        <end position="948"/>
    </location>
</feature>
<feature type="compositionally biased region" description="Polar residues" evidence="1">
    <location>
        <begin position="854"/>
        <end position="870"/>
    </location>
</feature>
<feature type="compositionally biased region" description="Basic and acidic residues" evidence="1">
    <location>
        <begin position="2318"/>
        <end position="2352"/>
    </location>
</feature>
<feature type="region of interest" description="Disordered" evidence="1">
    <location>
        <begin position="2890"/>
        <end position="2969"/>
    </location>
</feature>
<feature type="compositionally biased region" description="Polar residues" evidence="1">
    <location>
        <begin position="2533"/>
        <end position="2572"/>
    </location>
</feature>